<dbReference type="Proteomes" id="UP000016426">
    <property type="component" value="Unassembled WGS sequence"/>
</dbReference>
<organism evidence="1 2">
    <name type="scientific">Pseudogulbenkiania ferrooxidans EGD-HP2</name>
    <dbReference type="NCBI Taxonomy" id="1388764"/>
    <lineage>
        <taxon>Bacteria</taxon>
        <taxon>Pseudomonadati</taxon>
        <taxon>Pseudomonadota</taxon>
        <taxon>Betaproteobacteria</taxon>
        <taxon>Neisseriales</taxon>
        <taxon>Chromobacteriaceae</taxon>
        <taxon>Pseudogulbenkiania</taxon>
    </lineage>
</organism>
<evidence type="ECO:0000313" key="1">
    <source>
        <dbReference type="EMBL" id="ERE16308.1"/>
    </source>
</evidence>
<gene>
    <name evidence="1" type="ORF">O166_03690</name>
</gene>
<proteinExistence type="predicted"/>
<dbReference type="RefSeq" id="WP_021475979.1">
    <property type="nucleotide sequence ID" value="NZ_AVPH01000090.1"/>
</dbReference>
<comment type="caution">
    <text evidence="1">The sequence shown here is derived from an EMBL/GenBank/DDBJ whole genome shotgun (WGS) entry which is preliminary data.</text>
</comment>
<reference evidence="1 2" key="1">
    <citation type="journal article" date="2013" name="Genome Announc.">
        <title>Genome Sequence of the Pigment-Producing Bacterium Pseudogulbenkiania ferrooxidans, Isolated from Loktak Lake.</title>
        <authorList>
            <person name="Puranik S."/>
            <person name="Talkal R."/>
            <person name="Qureshi A."/>
            <person name="Khardenavis A."/>
            <person name="Kapley A."/>
            <person name="Purohit H.J."/>
        </authorList>
    </citation>
    <scope>NUCLEOTIDE SEQUENCE [LARGE SCALE GENOMIC DNA]</scope>
    <source>
        <strain evidence="1 2">EGD-HP2</strain>
    </source>
</reference>
<evidence type="ECO:0000313" key="2">
    <source>
        <dbReference type="Proteomes" id="UP000016426"/>
    </source>
</evidence>
<name>A0ABN0N9M8_9NEIS</name>
<protein>
    <recommendedName>
        <fullName evidence="3">PhzF family phenazine biosynthesis protein</fullName>
    </recommendedName>
</protein>
<dbReference type="EMBL" id="AVPH01000090">
    <property type="protein sequence ID" value="ERE16308.1"/>
    <property type="molecule type" value="Genomic_DNA"/>
</dbReference>
<sequence>MDWDAFRCFGRGPESGNLALVCHGSEAERLSAAQRLEMVRGLHAPACVFIDPGVEPDEAAALDYYYPHARSALCLHASLAAAAWLRRRDGQLPVAVRTANGQRLLLDEEGDAILFRLRKQAVAADAPSTAWLAEALGCPPASMVSAPALVSAGSAKLLVELDNAESLRRLTPDLARIVAWGREAGVNGCYAYARLDDGVYQGRNFNHLDPALEDAATGVAAAALSLHLRRALVLRQGDWQGNPCELRARFGGEWVEVGGSCRALEGLGVDFQTRF</sequence>
<dbReference type="Gene3D" id="3.10.310.10">
    <property type="entry name" value="Diaminopimelate Epimerase, Chain A, domain 1"/>
    <property type="match status" value="2"/>
</dbReference>
<dbReference type="SUPFAM" id="SSF54506">
    <property type="entry name" value="Diaminopimelate epimerase-like"/>
    <property type="match status" value="1"/>
</dbReference>
<dbReference type="InterPro" id="IPR003719">
    <property type="entry name" value="Phenazine_PhzF-like"/>
</dbReference>
<accession>A0ABN0N9M8</accession>
<dbReference type="Pfam" id="PF02567">
    <property type="entry name" value="PhzC-PhzF"/>
    <property type="match status" value="1"/>
</dbReference>
<dbReference type="PIRSF" id="PIRSF016184">
    <property type="entry name" value="PhzC_PhzF"/>
    <property type="match status" value="1"/>
</dbReference>
<evidence type="ECO:0008006" key="3">
    <source>
        <dbReference type="Google" id="ProtNLM"/>
    </source>
</evidence>
<keyword evidence="2" id="KW-1185">Reference proteome</keyword>